<evidence type="ECO:0000313" key="2">
    <source>
        <dbReference type="Proteomes" id="UP000245506"/>
    </source>
</evidence>
<gene>
    <name evidence="1" type="ORF">DKT75_18750</name>
</gene>
<dbReference type="Pfam" id="PF07073">
    <property type="entry name" value="ROF"/>
    <property type="match status" value="1"/>
</dbReference>
<dbReference type="InterPro" id="IPR009778">
    <property type="entry name" value="ROF"/>
</dbReference>
<evidence type="ECO:0000313" key="1">
    <source>
        <dbReference type="EMBL" id="PWQ93654.1"/>
    </source>
</evidence>
<protein>
    <submittedName>
        <fullName evidence="1">Transcriptional regulator</fullName>
    </submittedName>
</protein>
<dbReference type="InterPro" id="IPR023534">
    <property type="entry name" value="Rof/RNase_P-like"/>
</dbReference>
<keyword evidence="2" id="KW-1185">Reference proteome</keyword>
<dbReference type="EMBL" id="QGKL01000042">
    <property type="protein sequence ID" value="PWQ93654.1"/>
    <property type="molecule type" value="Genomic_DNA"/>
</dbReference>
<name>A0A317C4X8_9GAMM</name>
<sequence>MITCNQYDYIEIACMHRYPVKITMRSDSIIEGIAQDTKRNDAREECILIKVGQADTLVILTDIAKLEVTTENPHFTEVTF</sequence>
<dbReference type="AlphaFoldDB" id="A0A317C4X8"/>
<dbReference type="SUPFAM" id="SSF101744">
    <property type="entry name" value="Rof/RNase P subunit-like"/>
    <property type="match status" value="1"/>
</dbReference>
<comment type="caution">
    <text evidence="1">The sequence shown here is derived from an EMBL/GenBank/DDBJ whole genome shotgun (WGS) entry which is preliminary data.</text>
</comment>
<organism evidence="1 2">
    <name type="scientific">Leucothrix arctica</name>
    <dbReference type="NCBI Taxonomy" id="1481894"/>
    <lineage>
        <taxon>Bacteria</taxon>
        <taxon>Pseudomonadati</taxon>
        <taxon>Pseudomonadota</taxon>
        <taxon>Gammaproteobacteria</taxon>
        <taxon>Thiotrichales</taxon>
        <taxon>Thiotrichaceae</taxon>
        <taxon>Leucothrix</taxon>
    </lineage>
</organism>
<dbReference type="InterPro" id="IPR038626">
    <property type="entry name" value="Rof-like_sf"/>
</dbReference>
<dbReference type="Gene3D" id="2.30.30.400">
    <property type="entry name" value="Rof-like"/>
    <property type="match status" value="1"/>
</dbReference>
<dbReference type="Proteomes" id="UP000245506">
    <property type="component" value="Unassembled WGS sequence"/>
</dbReference>
<reference evidence="1 2" key="1">
    <citation type="submission" date="2018-05" db="EMBL/GenBank/DDBJ databases">
        <title>Leucothrix arctica sp. nov., isolated from Arctic seawater.</title>
        <authorList>
            <person name="Choi A."/>
            <person name="Baek K."/>
        </authorList>
    </citation>
    <scope>NUCLEOTIDE SEQUENCE [LARGE SCALE GENOMIC DNA]</scope>
    <source>
        <strain evidence="1 2">IMCC9719</strain>
    </source>
</reference>
<proteinExistence type="predicted"/>
<dbReference type="OrthoDB" id="5344363at2"/>
<accession>A0A317C4X8</accession>
<dbReference type="RefSeq" id="WP_109825670.1">
    <property type="nucleotide sequence ID" value="NZ_QGKL01000042.1"/>
</dbReference>